<dbReference type="AlphaFoldDB" id="A0A7V1BKP4"/>
<name>A0A7V1BKP4_9GAMM</name>
<sequence>MLGLLLSGLRSPTTSSWPPGELPSIVRCNRVPPVPRRLMQGTTMKRLHPLALACAVFATTAATADDRITPQPEPGLWRSEATTLINGQDAQAAVRKAQEEMLKNFPAEQRAEMERAMGTQEDLRATMDCITAEEAARMTDPEALLAEAQREMDGCDLNIERAGESRLTFEGTCSGGDGFAGDMVGELEMISSREMRSKFTGKGNYEIDTAQVPPDSPAMGGGPLNIQHTEVTKWVSADCGDVTPRVRSVE</sequence>
<reference evidence="1" key="1">
    <citation type="journal article" date="2020" name="mSystems">
        <title>Genome- and Community-Level Interaction Insights into Carbon Utilization and Element Cycling Functions of Hydrothermarchaeota in Hydrothermal Sediment.</title>
        <authorList>
            <person name="Zhou Z."/>
            <person name="Liu Y."/>
            <person name="Xu W."/>
            <person name="Pan J."/>
            <person name="Luo Z.H."/>
            <person name="Li M."/>
        </authorList>
    </citation>
    <scope>NUCLEOTIDE SEQUENCE [LARGE SCALE GENOMIC DNA]</scope>
    <source>
        <strain evidence="1">HyVt-324</strain>
    </source>
</reference>
<dbReference type="InterPro" id="IPR022061">
    <property type="entry name" value="DUF3617"/>
</dbReference>
<gene>
    <name evidence="1" type="ORF">ENH64_00805</name>
</gene>
<proteinExistence type="predicted"/>
<dbReference type="Proteomes" id="UP000885703">
    <property type="component" value="Unassembled WGS sequence"/>
</dbReference>
<protein>
    <submittedName>
        <fullName evidence="1">DUF3617 family protein</fullName>
    </submittedName>
</protein>
<evidence type="ECO:0000313" key="1">
    <source>
        <dbReference type="EMBL" id="HDZ55002.1"/>
    </source>
</evidence>
<accession>A0A7V1BKP4</accession>
<dbReference type="Pfam" id="PF12276">
    <property type="entry name" value="DUF3617"/>
    <property type="match status" value="1"/>
</dbReference>
<organism evidence="1">
    <name type="scientific">Halopseudomonas xinjiangensis</name>
    <dbReference type="NCBI Taxonomy" id="487184"/>
    <lineage>
        <taxon>Bacteria</taxon>
        <taxon>Pseudomonadati</taxon>
        <taxon>Pseudomonadota</taxon>
        <taxon>Gammaproteobacteria</taxon>
        <taxon>Pseudomonadales</taxon>
        <taxon>Pseudomonadaceae</taxon>
        <taxon>Halopseudomonas</taxon>
    </lineage>
</organism>
<dbReference type="EMBL" id="DRFO01000004">
    <property type="protein sequence ID" value="HDZ55002.1"/>
    <property type="molecule type" value="Genomic_DNA"/>
</dbReference>
<comment type="caution">
    <text evidence="1">The sequence shown here is derived from an EMBL/GenBank/DDBJ whole genome shotgun (WGS) entry which is preliminary data.</text>
</comment>